<organism evidence="2">
    <name type="scientific">Phakopsora pachyrhizi</name>
    <name type="common">Asian soybean rust disease fungus</name>
    <dbReference type="NCBI Taxonomy" id="170000"/>
    <lineage>
        <taxon>Eukaryota</taxon>
        <taxon>Fungi</taxon>
        <taxon>Dikarya</taxon>
        <taxon>Basidiomycota</taxon>
        <taxon>Pucciniomycotina</taxon>
        <taxon>Pucciniomycetes</taxon>
        <taxon>Pucciniales</taxon>
        <taxon>Phakopsoraceae</taxon>
        <taxon>Phakopsora</taxon>
    </lineage>
</organism>
<dbReference type="EMBL" id="KT246922">
    <property type="protein sequence ID" value="ALL41013.1"/>
    <property type="molecule type" value="mRNA"/>
</dbReference>
<feature type="chain" id="PRO_5006589146" evidence="1">
    <location>
        <begin position="28"/>
        <end position="49"/>
    </location>
</feature>
<proteinExistence type="evidence at transcript level"/>
<feature type="signal peptide" evidence="1">
    <location>
        <begin position="1"/>
        <end position="27"/>
    </location>
</feature>
<reference evidence="2" key="1">
    <citation type="submission" date="2015-07" db="EMBL/GenBank/DDBJ databases">
        <title>Elucidating the P. pachyrhizi secretome and potential effectors.</title>
        <authorList>
            <person name="de Carvalho M.C.C.G."/>
            <person name="Nascimento L.C."/>
            <person name="Darben L.M."/>
            <person name="Polizel-Podanosqui A.M."/>
            <person name="Lopes-Caitar V.S."/>
            <person name="Rocha C.S."/>
            <person name="Qi M."/>
            <person name="Carazolle M."/>
            <person name="Kuwahara M.K."/>
            <person name="Pereira G.A.G."/>
            <person name="Abdelnoor R.V."/>
            <person name="Whitham S.A."/>
            <person name="Marcelino-Guimaraes F.C."/>
        </authorList>
    </citation>
    <scope>NUCLEOTIDE SEQUENCE</scope>
</reference>
<protein>
    <submittedName>
        <fullName evidence="2">Uncharacterized protein</fullName>
    </submittedName>
</protein>
<evidence type="ECO:0000256" key="1">
    <source>
        <dbReference type="SAM" id="SignalP"/>
    </source>
</evidence>
<keyword evidence="1" id="KW-0732">Signal</keyword>
<accession>A0A0S1MJG7</accession>
<sequence length="49" mass="5739">MKQLVPLLFYACWLLHVLNMAAKLASSFIASLQDLIHHHHHLQTLSWNF</sequence>
<name>A0A0S1MJG7_PHAPC</name>
<dbReference type="AlphaFoldDB" id="A0A0S1MJG7"/>
<evidence type="ECO:0000313" key="2">
    <source>
        <dbReference type="EMBL" id="ALL41013.1"/>
    </source>
</evidence>